<comment type="caution">
    <text evidence="2">The sequence shown here is derived from an EMBL/GenBank/DDBJ whole genome shotgun (WGS) entry which is preliminary data.</text>
</comment>
<protein>
    <submittedName>
        <fullName evidence="2">Uncharacterized protein</fullName>
    </submittedName>
</protein>
<evidence type="ECO:0000313" key="3">
    <source>
        <dbReference type="Proteomes" id="UP000825729"/>
    </source>
</evidence>
<dbReference type="EMBL" id="JAINDJ010000003">
    <property type="protein sequence ID" value="KAG9455077.1"/>
    <property type="molecule type" value="Genomic_DNA"/>
</dbReference>
<evidence type="ECO:0000313" key="2">
    <source>
        <dbReference type="EMBL" id="KAG9455077.1"/>
    </source>
</evidence>
<evidence type="ECO:0000256" key="1">
    <source>
        <dbReference type="SAM" id="MobiDB-lite"/>
    </source>
</evidence>
<dbReference type="Proteomes" id="UP000825729">
    <property type="component" value="Unassembled WGS sequence"/>
</dbReference>
<gene>
    <name evidence="2" type="ORF">H6P81_007981</name>
</gene>
<dbReference type="AlphaFoldDB" id="A0AAV7F1W8"/>
<feature type="region of interest" description="Disordered" evidence="1">
    <location>
        <begin position="1"/>
        <end position="36"/>
    </location>
</feature>
<feature type="compositionally biased region" description="Acidic residues" evidence="1">
    <location>
        <begin position="14"/>
        <end position="36"/>
    </location>
</feature>
<name>A0AAV7F1W8_ARIFI</name>
<organism evidence="2 3">
    <name type="scientific">Aristolochia fimbriata</name>
    <name type="common">White veined hardy Dutchman's pipe vine</name>
    <dbReference type="NCBI Taxonomy" id="158543"/>
    <lineage>
        <taxon>Eukaryota</taxon>
        <taxon>Viridiplantae</taxon>
        <taxon>Streptophyta</taxon>
        <taxon>Embryophyta</taxon>
        <taxon>Tracheophyta</taxon>
        <taxon>Spermatophyta</taxon>
        <taxon>Magnoliopsida</taxon>
        <taxon>Magnoliidae</taxon>
        <taxon>Piperales</taxon>
        <taxon>Aristolochiaceae</taxon>
        <taxon>Aristolochia</taxon>
    </lineage>
</organism>
<sequence>MANRWSRGYSKGYEDEEDVESKGYEDEEDVEFKGYEDEEDVESRICNEDFVSVLAFNKEFHTIVFRIIGRNDDIVCFDFEEKKVVSTYAVDDYMIFGSPNPYYLEHHPDVPPVKVDRMWIEKTRAPYREKHRWLFEQGFCDDPEFVSFERHPAVLKYKYGRLWIEKTRARCKAKNLELFKQGFIDDPGFAVNRG</sequence>
<keyword evidence="3" id="KW-1185">Reference proteome</keyword>
<accession>A0AAV7F1W8</accession>
<reference evidence="2 3" key="1">
    <citation type="submission" date="2021-07" db="EMBL/GenBank/DDBJ databases">
        <title>The Aristolochia fimbriata genome: insights into angiosperm evolution, floral development and chemical biosynthesis.</title>
        <authorList>
            <person name="Jiao Y."/>
        </authorList>
    </citation>
    <scope>NUCLEOTIDE SEQUENCE [LARGE SCALE GENOMIC DNA]</scope>
    <source>
        <strain evidence="2">IBCAS-2021</strain>
        <tissue evidence="2">Leaf</tissue>
    </source>
</reference>
<proteinExistence type="predicted"/>